<protein>
    <recommendedName>
        <fullName evidence="3">Actin-like ATPase domain-containing protein</fullName>
    </recommendedName>
</protein>
<accession>A0A6A6DJG0</accession>
<evidence type="ECO:0000313" key="1">
    <source>
        <dbReference type="EMBL" id="KAF2178399.1"/>
    </source>
</evidence>
<reference evidence="1" key="1">
    <citation type="journal article" date="2020" name="Stud. Mycol.">
        <title>101 Dothideomycetes genomes: a test case for predicting lifestyles and emergence of pathogens.</title>
        <authorList>
            <person name="Haridas S."/>
            <person name="Albert R."/>
            <person name="Binder M."/>
            <person name="Bloem J."/>
            <person name="Labutti K."/>
            <person name="Salamov A."/>
            <person name="Andreopoulos B."/>
            <person name="Baker S."/>
            <person name="Barry K."/>
            <person name="Bills G."/>
            <person name="Bluhm B."/>
            <person name="Cannon C."/>
            <person name="Castanera R."/>
            <person name="Culley D."/>
            <person name="Daum C."/>
            <person name="Ezra D."/>
            <person name="Gonzalez J."/>
            <person name="Henrissat B."/>
            <person name="Kuo A."/>
            <person name="Liang C."/>
            <person name="Lipzen A."/>
            <person name="Lutzoni F."/>
            <person name="Magnuson J."/>
            <person name="Mondo S."/>
            <person name="Nolan M."/>
            <person name="Ohm R."/>
            <person name="Pangilinan J."/>
            <person name="Park H.-J."/>
            <person name="Ramirez L."/>
            <person name="Alfaro M."/>
            <person name="Sun H."/>
            <person name="Tritt A."/>
            <person name="Yoshinaga Y."/>
            <person name="Zwiers L.-H."/>
            <person name="Turgeon B."/>
            <person name="Goodwin S."/>
            <person name="Spatafora J."/>
            <person name="Crous P."/>
            <person name="Grigoriev I."/>
        </authorList>
    </citation>
    <scope>NUCLEOTIDE SEQUENCE</scope>
    <source>
        <strain evidence="1">CBS 207.26</strain>
    </source>
</reference>
<sequence>MNTGESPQHDFKVAIDFGTTFTTIAFVKQRSSEDQLRILTVENFPKDPAPSQLGKQVPTESWYPIRPGKICQGYLHGYEVYEQCRIPDSRVQYPSNSRVARMKLLLDNSPLTRKLRSGLEGTLQELKDNNLIKKDEDVIRDFLTVLLLHTRSELERKHGLTPKSKVEIVICVPICWNTQANGTMCNLVTDAMQKAGFAVTNSGRVSNLFMVNEAEAAATYALSAGHHDIRKRNETFILLDCGGGTVDAGTYTVANAEPLRLEREVVNPTGALCGSSYLNERMRDLAWERLRDEKYLDSTDDGVTLQTIISGIMDRFENPLKKGVDFKDNKAEYSFYIQGLKANSKKPYLRKNRLVLNHQDMLQIFEPCFLGIQELLEGQIRGARELGIDVDKVVLVGGFADSPSLFTFLRWKLGQISACHGTSIQLICAPPNTCATGVAIGALLRALNKKNGPKRIPHMSYGILRHIPYQPEAVEEHPYLAPILEGKVVFDKVDGRYYVDNTIFWIIKASKGSKDAAPLASTHRTTFQSIHTFPRHKKKWIAKEVLFASETCTEDYYERTHPKNRGKTTQIGKIVLDLTHLKEHIMPKIPADPTRGMEHYEVTVMVEMEVIDRDLKFNVRWPADDSGEIIEGSQKSFSIAAAFEPGTN</sequence>
<dbReference type="PANTHER" id="PTHR42749:SF8">
    <property type="entry name" value="HSP70 FAMILY PROTEIN (AFU_ORTHOLOGUE AFUA_3G13740)"/>
    <property type="match status" value="1"/>
</dbReference>
<name>A0A6A6DJG0_9PEZI</name>
<dbReference type="Gene3D" id="3.30.420.40">
    <property type="match status" value="2"/>
</dbReference>
<dbReference type="EMBL" id="ML994676">
    <property type="protein sequence ID" value="KAF2178399.1"/>
    <property type="molecule type" value="Genomic_DNA"/>
</dbReference>
<dbReference type="PANTHER" id="PTHR42749">
    <property type="entry name" value="CELL SHAPE-DETERMINING PROTEIN MREB"/>
    <property type="match status" value="1"/>
</dbReference>
<organism evidence="1 2">
    <name type="scientific">Zopfia rhizophila CBS 207.26</name>
    <dbReference type="NCBI Taxonomy" id="1314779"/>
    <lineage>
        <taxon>Eukaryota</taxon>
        <taxon>Fungi</taxon>
        <taxon>Dikarya</taxon>
        <taxon>Ascomycota</taxon>
        <taxon>Pezizomycotina</taxon>
        <taxon>Dothideomycetes</taxon>
        <taxon>Dothideomycetes incertae sedis</taxon>
        <taxon>Zopfiaceae</taxon>
        <taxon>Zopfia</taxon>
    </lineage>
</organism>
<dbReference type="OrthoDB" id="2963168at2759"/>
<dbReference type="InterPro" id="IPR043129">
    <property type="entry name" value="ATPase_NBD"/>
</dbReference>
<proteinExistence type="predicted"/>
<evidence type="ECO:0008006" key="3">
    <source>
        <dbReference type="Google" id="ProtNLM"/>
    </source>
</evidence>
<dbReference type="AlphaFoldDB" id="A0A6A6DJG0"/>
<gene>
    <name evidence="1" type="ORF">K469DRAFT_731829</name>
</gene>
<evidence type="ECO:0000313" key="2">
    <source>
        <dbReference type="Proteomes" id="UP000800200"/>
    </source>
</evidence>
<dbReference type="Gene3D" id="3.90.640.10">
    <property type="entry name" value="Actin, Chain A, domain 4"/>
    <property type="match status" value="1"/>
</dbReference>
<keyword evidence="2" id="KW-1185">Reference proteome</keyword>
<dbReference type="CDD" id="cd10170">
    <property type="entry name" value="ASKHA_NBD_HSP70"/>
    <property type="match status" value="1"/>
</dbReference>
<dbReference type="Proteomes" id="UP000800200">
    <property type="component" value="Unassembled WGS sequence"/>
</dbReference>
<dbReference type="SUPFAM" id="SSF53067">
    <property type="entry name" value="Actin-like ATPase domain"/>
    <property type="match status" value="2"/>
</dbReference>